<dbReference type="InterPro" id="IPR035906">
    <property type="entry name" value="MetI-like_sf"/>
</dbReference>
<protein>
    <submittedName>
        <fullName evidence="9">ABC transporter permease subunit</fullName>
    </submittedName>
</protein>
<dbReference type="SUPFAM" id="SSF161098">
    <property type="entry name" value="MetI-like"/>
    <property type="match status" value="1"/>
</dbReference>
<dbReference type="Gene3D" id="1.10.3720.10">
    <property type="entry name" value="MetI-like"/>
    <property type="match status" value="1"/>
</dbReference>
<name>A0A9X4KEF7_9BACL</name>
<feature type="transmembrane region" description="Helical" evidence="7">
    <location>
        <begin position="42"/>
        <end position="62"/>
    </location>
</feature>
<feature type="transmembrane region" description="Helical" evidence="7">
    <location>
        <begin position="136"/>
        <end position="161"/>
    </location>
</feature>
<dbReference type="PANTHER" id="PTHR30193">
    <property type="entry name" value="ABC TRANSPORTER PERMEASE PROTEIN"/>
    <property type="match status" value="1"/>
</dbReference>
<evidence type="ECO:0000256" key="7">
    <source>
        <dbReference type="RuleBase" id="RU363032"/>
    </source>
</evidence>
<dbReference type="AlphaFoldDB" id="A0A9X4KEF7"/>
<evidence type="ECO:0000313" key="9">
    <source>
        <dbReference type="EMBL" id="MDG0790528.1"/>
    </source>
</evidence>
<keyword evidence="6 7" id="KW-0472">Membrane</keyword>
<feature type="transmembrane region" description="Helical" evidence="7">
    <location>
        <begin position="88"/>
        <end position="115"/>
    </location>
</feature>
<keyword evidence="10" id="KW-1185">Reference proteome</keyword>
<accession>A0A9X4KEF7</accession>
<evidence type="ECO:0000256" key="5">
    <source>
        <dbReference type="ARBA" id="ARBA00022989"/>
    </source>
</evidence>
<dbReference type="Pfam" id="PF00528">
    <property type="entry name" value="BPD_transp_1"/>
    <property type="match status" value="1"/>
</dbReference>
<dbReference type="PROSITE" id="PS50928">
    <property type="entry name" value="ABC_TM1"/>
    <property type="match status" value="1"/>
</dbReference>
<dbReference type="Proteomes" id="UP001153387">
    <property type="component" value="Unassembled WGS sequence"/>
</dbReference>
<feature type="domain" description="ABC transmembrane type-1" evidence="8">
    <location>
        <begin position="2"/>
        <end position="219"/>
    </location>
</feature>
<dbReference type="RefSeq" id="WP_277564348.1">
    <property type="nucleotide sequence ID" value="NZ_JAPDHZ010000002.1"/>
</dbReference>
<evidence type="ECO:0000259" key="8">
    <source>
        <dbReference type="PROSITE" id="PS50928"/>
    </source>
</evidence>
<dbReference type="CDD" id="cd06261">
    <property type="entry name" value="TM_PBP2"/>
    <property type="match status" value="1"/>
</dbReference>
<sequence length="228" mass="25320">MTLNTMGLNALFLVFGLGLAVILSIALNEIHARLYKKLAQSIIFLPYFVSWLVVSLMVFGLLNSTNGMINHELQSLHLGAIDWYSTPAYWPVILTVISIWKFAGYNSIIFLAAISGISDELYESARIDGANRLQQIFYITFPLLRPTLVILTLLAVGRIFYGDFGMIYGIVGENSLLYPTTDVIDTFTFRALRGLGDFGMASSVALYQSVMGLLTILLFNGLVKKIRS</sequence>
<dbReference type="InterPro" id="IPR000515">
    <property type="entry name" value="MetI-like"/>
</dbReference>
<dbReference type="GO" id="GO:0055085">
    <property type="term" value="P:transmembrane transport"/>
    <property type="evidence" value="ECO:0007669"/>
    <property type="project" value="InterPro"/>
</dbReference>
<dbReference type="GO" id="GO:0005886">
    <property type="term" value="C:plasma membrane"/>
    <property type="evidence" value="ECO:0007669"/>
    <property type="project" value="UniProtKB-SubCell"/>
</dbReference>
<evidence type="ECO:0000256" key="4">
    <source>
        <dbReference type="ARBA" id="ARBA00022692"/>
    </source>
</evidence>
<evidence type="ECO:0000256" key="3">
    <source>
        <dbReference type="ARBA" id="ARBA00022475"/>
    </source>
</evidence>
<dbReference type="InterPro" id="IPR051393">
    <property type="entry name" value="ABC_transporter_permease"/>
</dbReference>
<feature type="transmembrane region" description="Helical" evidence="7">
    <location>
        <begin position="205"/>
        <end position="223"/>
    </location>
</feature>
<evidence type="ECO:0000313" key="10">
    <source>
        <dbReference type="Proteomes" id="UP001153387"/>
    </source>
</evidence>
<keyword evidence="2 7" id="KW-0813">Transport</keyword>
<evidence type="ECO:0000256" key="2">
    <source>
        <dbReference type="ARBA" id="ARBA00022448"/>
    </source>
</evidence>
<reference evidence="9 10" key="1">
    <citation type="submission" date="2022-10" db="EMBL/GenBank/DDBJ databases">
        <title>Comparative genomic analysis of Cohnella hashimotonis sp. nov., isolated from the International Space Station.</title>
        <authorList>
            <person name="Simpson A."/>
            <person name="Venkateswaran K."/>
        </authorList>
    </citation>
    <scope>NUCLEOTIDE SEQUENCE [LARGE SCALE GENOMIC DNA]</scope>
    <source>
        <strain evidence="9 10">DSM 18997</strain>
    </source>
</reference>
<comment type="caution">
    <text evidence="9">The sequence shown here is derived from an EMBL/GenBank/DDBJ whole genome shotgun (WGS) entry which is preliminary data.</text>
</comment>
<gene>
    <name evidence="9" type="ORF">OMP38_06450</name>
</gene>
<evidence type="ECO:0000256" key="1">
    <source>
        <dbReference type="ARBA" id="ARBA00004651"/>
    </source>
</evidence>
<dbReference type="PANTHER" id="PTHR30193:SF44">
    <property type="entry name" value="LACTOSE TRANSPORT SYSTEM PERMEASE PROTEIN LACF"/>
    <property type="match status" value="1"/>
</dbReference>
<feature type="transmembrane region" description="Helical" evidence="7">
    <location>
        <begin position="6"/>
        <end position="30"/>
    </location>
</feature>
<keyword evidence="3" id="KW-1003">Cell membrane</keyword>
<evidence type="ECO:0000256" key="6">
    <source>
        <dbReference type="ARBA" id="ARBA00023136"/>
    </source>
</evidence>
<comment type="subcellular location">
    <subcellularLocation>
        <location evidence="1 7">Cell membrane</location>
        <topology evidence="1 7">Multi-pass membrane protein</topology>
    </subcellularLocation>
</comment>
<proteinExistence type="inferred from homology"/>
<comment type="similarity">
    <text evidence="7">Belongs to the binding-protein-dependent transport system permease family.</text>
</comment>
<organism evidence="9 10">
    <name type="scientific">Cohnella ginsengisoli</name>
    <dbReference type="NCBI Taxonomy" id="425004"/>
    <lineage>
        <taxon>Bacteria</taxon>
        <taxon>Bacillati</taxon>
        <taxon>Bacillota</taxon>
        <taxon>Bacilli</taxon>
        <taxon>Bacillales</taxon>
        <taxon>Paenibacillaceae</taxon>
        <taxon>Cohnella</taxon>
    </lineage>
</organism>
<keyword evidence="4 7" id="KW-0812">Transmembrane</keyword>
<dbReference type="EMBL" id="JAPDHZ010000002">
    <property type="protein sequence ID" value="MDG0790528.1"/>
    <property type="molecule type" value="Genomic_DNA"/>
</dbReference>
<keyword evidence="5 7" id="KW-1133">Transmembrane helix</keyword>